<accession>A0ABU5VRH3</accession>
<reference evidence="1 2" key="1">
    <citation type="submission" date="2023-11" db="EMBL/GenBank/DDBJ databases">
        <title>A Novel Polar Bacteriovorax (B. antarcticus) Isolated from the Biocrust in Antarctica.</title>
        <authorList>
            <person name="Mun W."/>
            <person name="Choi S.Y."/>
            <person name="Mitchell R.J."/>
        </authorList>
    </citation>
    <scope>NUCLEOTIDE SEQUENCE [LARGE SCALE GENOMIC DNA]</scope>
    <source>
        <strain evidence="1 2">PP10</strain>
    </source>
</reference>
<evidence type="ECO:0000313" key="1">
    <source>
        <dbReference type="EMBL" id="MEA9355217.1"/>
    </source>
</evidence>
<protein>
    <recommendedName>
        <fullName evidence="3">Lipoprotein</fullName>
    </recommendedName>
</protein>
<sequence>MPSVAESIQAQQCQLELKTTKTKEINTRDFRLGRASSARAGTRSTQEVSTSQILLGSGKPGTLELEGRSLYIECRKTESGIYQLIFSYSEIYRMKVSSEVNVKKGESVQIAQITNDLASKSKTLGLPQSLYRDVEGQENISYELKVN</sequence>
<gene>
    <name evidence="1" type="ORF">SHI21_03350</name>
</gene>
<proteinExistence type="predicted"/>
<organism evidence="1 2">
    <name type="scientific">Bacteriovorax antarcticus</name>
    <dbReference type="NCBI Taxonomy" id="3088717"/>
    <lineage>
        <taxon>Bacteria</taxon>
        <taxon>Pseudomonadati</taxon>
        <taxon>Bdellovibrionota</taxon>
        <taxon>Bacteriovoracia</taxon>
        <taxon>Bacteriovoracales</taxon>
        <taxon>Bacteriovoracaceae</taxon>
        <taxon>Bacteriovorax</taxon>
    </lineage>
</organism>
<evidence type="ECO:0008006" key="3">
    <source>
        <dbReference type="Google" id="ProtNLM"/>
    </source>
</evidence>
<dbReference type="RefSeq" id="WP_323574705.1">
    <property type="nucleotide sequence ID" value="NZ_JAYGJQ010000001.1"/>
</dbReference>
<comment type="caution">
    <text evidence="1">The sequence shown here is derived from an EMBL/GenBank/DDBJ whole genome shotgun (WGS) entry which is preliminary data.</text>
</comment>
<dbReference type="Proteomes" id="UP001302274">
    <property type="component" value="Unassembled WGS sequence"/>
</dbReference>
<keyword evidence="2" id="KW-1185">Reference proteome</keyword>
<dbReference type="EMBL" id="JAYGJQ010000001">
    <property type="protein sequence ID" value="MEA9355217.1"/>
    <property type="molecule type" value="Genomic_DNA"/>
</dbReference>
<name>A0ABU5VRH3_9BACT</name>
<evidence type="ECO:0000313" key="2">
    <source>
        <dbReference type="Proteomes" id="UP001302274"/>
    </source>
</evidence>